<sequence>MAFEKIQDYFIKVDNMHTNARNVAAELQKKYEDARYNLCIAFHSFHVITRLYASTSEVYIYKKGEYVDAVDAEICAYEALQDITEHYNRMSKISGIAKQAYNRAVKMRMEVFFKFRKLRT</sequence>
<dbReference type="AlphaFoldDB" id="A0A6C0JZ15"/>
<accession>A0A6C0JZ15</accession>
<dbReference type="EMBL" id="MN740748">
    <property type="protein sequence ID" value="QHU09940.1"/>
    <property type="molecule type" value="Genomic_DNA"/>
</dbReference>
<proteinExistence type="predicted"/>
<name>A0A6C0JZ15_9ZZZZ</name>
<reference evidence="1" key="1">
    <citation type="journal article" date="2020" name="Nature">
        <title>Giant virus diversity and host interactions through global metagenomics.</title>
        <authorList>
            <person name="Schulz F."/>
            <person name="Roux S."/>
            <person name="Paez-Espino D."/>
            <person name="Jungbluth S."/>
            <person name="Walsh D.A."/>
            <person name="Denef V.J."/>
            <person name="McMahon K.D."/>
            <person name="Konstantinidis K.T."/>
            <person name="Eloe-Fadrosh E.A."/>
            <person name="Kyrpides N.C."/>
            <person name="Woyke T."/>
        </authorList>
    </citation>
    <scope>NUCLEOTIDE SEQUENCE</scope>
    <source>
        <strain evidence="1">GVMAG-S-1101164-164</strain>
    </source>
</reference>
<organism evidence="1">
    <name type="scientific">viral metagenome</name>
    <dbReference type="NCBI Taxonomy" id="1070528"/>
    <lineage>
        <taxon>unclassified sequences</taxon>
        <taxon>metagenomes</taxon>
        <taxon>organismal metagenomes</taxon>
    </lineage>
</organism>
<evidence type="ECO:0000313" key="1">
    <source>
        <dbReference type="EMBL" id="QHU09940.1"/>
    </source>
</evidence>
<protein>
    <submittedName>
        <fullName evidence="1">Uncharacterized protein</fullName>
    </submittedName>
</protein>